<accession>A0ACB7EF84</accession>
<gene>
    <name evidence="1" type="ORF">GBF38_017311</name>
</gene>
<organism evidence="1 2">
    <name type="scientific">Nibea albiflora</name>
    <name type="common">Yellow drum</name>
    <name type="synonym">Corvina albiflora</name>
    <dbReference type="NCBI Taxonomy" id="240163"/>
    <lineage>
        <taxon>Eukaryota</taxon>
        <taxon>Metazoa</taxon>
        <taxon>Chordata</taxon>
        <taxon>Craniata</taxon>
        <taxon>Vertebrata</taxon>
        <taxon>Euteleostomi</taxon>
        <taxon>Actinopterygii</taxon>
        <taxon>Neopterygii</taxon>
        <taxon>Teleostei</taxon>
        <taxon>Neoteleostei</taxon>
        <taxon>Acanthomorphata</taxon>
        <taxon>Eupercaria</taxon>
        <taxon>Sciaenidae</taxon>
        <taxon>Nibea</taxon>
    </lineage>
</organism>
<proteinExistence type="predicted"/>
<dbReference type="EMBL" id="CM024796">
    <property type="protein sequence ID" value="KAG8000745.1"/>
    <property type="molecule type" value="Genomic_DNA"/>
</dbReference>
<dbReference type="Proteomes" id="UP000805704">
    <property type="component" value="Chromosome 8"/>
</dbReference>
<evidence type="ECO:0000313" key="1">
    <source>
        <dbReference type="EMBL" id="KAG8000745.1"/>
    </source>
</evidence>
<keyword evidence="2" id="KW-1185">Reference proteome</keyword>
<name>A0ACB7EF84_NIBAL</name>
<comment type="caution">
    <text evidence="1">The sequence shown here is derived from an EMBL/GenBank/DDBJ whole genome shotgun (WGS) entry which is preliminary data.</text>
</comment>
<sequence length="203" mass="23060">MSIEWDPLNVRDLEDLSTLSEGVQQKLGEPHITEHKTFKPEDPSYAPFVKAPFIRPPPSTYLDESLLSMRKRRSTNEVAPRKNVYWSNKKKEPVPEKEQQKNTVSPEQKIRSRCDKCLSSFSSLEELQKHQALNTCSALFGFDSDDEKNIDSFTRLRRKNGAEMMEQLRVMSADEFVSSTGLDMACKGSVFGSAKLSSPRALL</sequence>
<reference evidence="1" key="1">
    <citation type="submission" date="2020-04" db="EMBL/GenBank/DDBJ databases">
        <title>A chromosome-scale assembly and high-density genetic map of the yellow drum (Nibea albiflora) genome.</title>
        <authorList>
            <person name="Xu D."/>
            <person name="Zhang W."/>
            <person name="Chen R."/>
            <person name="Tan P."/>
            <person name="Wang L."/>
            <person name="Song H."/>
            <person name="Tian L."/>
            <person name="Zhu Q."/>
            <person name="Wang B."/>
        </authorList>
    </citation>
    <scope>NUCLEOTIDE SEQUENCE</scope>
    <source>
        <strain evidence="1">ZJHYS-2018</strain>
    </source>
</reference>
<evidence type="ECO:0000313" key="2">
    <source>
        <dbReference type="Proteomes" id="UP000805704"/>
    </source>
</evidence>
<protein>
    <submittedName>
        <fullName evidence="1">Uncharacterized protein</fullName>
    </submittedName>
</protein>